<accession>A0AB34IQ94</accession>
<keyword evidence="2" id="KW-0732">Signal</keyword>
<dbReference type="EMBL" id="JBGBPQ010000021">
    <property type="protein sequence ID" value="KAL1503624.1"/>
    <property type="molecule type" value="Genomic_DNA"/>
</dbReference>
<evidence type="ECO:0000313" key="3">
    <source>
        <dbReference type="EMBL" id="KAL1503624.1"/>
    </source>
</evidence>
<dbReference type="AlphaFoldDB" id="A0AB34IQ94"/>
<evidence type="ECO:0000256" key="1">
    <source>
        <dbReference type="SAM" id="MobiDB-lite"/>
    </source>
</evidence>
<feature type="signal peptide" evidence="2">
    <location>
        <begin position="1"/>
        <end position="29"/>
    </location>
</feature>
<evidence type="ECO:0000313" key="4">
    <source>
        <dbReference type="Proteomes" id="UP001515480"/>
    </source>
</evidence>
<protein>
    <submittedName>
        <fullName evidence="3">Uncharacterized protein</fullName>
    </submittedName>
</protein>
<organism evidence="3 4">
    <name type="scientific">Prymnesium parvum</name>
    <name type="common">Toxic golden alga</name>
    <dbReference type="NCBI Taxonomy" id="97485"/>
    <lineage>
        <taxon>Eukaryota</taxon>
        <taxon>Haptista</taxon>
        <taxon>Haptophyta</taxon>
        <taxon>Prymnesiophyceae</taxon>
        <taxon>Prymnesiales</taxon>
        <taxon>Prymnesiaceae</taxon>
        <taxon>Prymnesium</taxon>
    </lineage>
</organism>
<reference evidence="3 4" key="1">
    <citation type="journal article" date="2024" name="Science">
        <title>Giant polyketide synthase enzymes in the biosynthesis of giant marine polyether toxins.</title>
        <authorList>
            <person name="Fallon T.R."/>
            <person name="Shende V.V."/>
            <person name="Wierzbicki I.H."/>
            <person name="Pendleton A.L."/>
            <person name="Watervoot N.F."/>
            <person name="Auber R.P."/>
            <person name="Gonzalez D.J."/>
            <person name="Wisecaver J.H."/>
            <person name="Moore B.S."/>
        </authorList>
    </citation>
    <scope>NUCLEOTIDE SEQUENCE [LARGE SCALE GENOMIC DNA]</scope>
    <source>
        <strain evidence="3 4">12B1</strain>
    </source>
</reference>
<proteinExistence type="predicted"/>
<feature type="region of interest" description="Disordered" evidence="1">
    <location>
        <begin position="36"/>
        <end position="56"/>
    </location>
</feature>
<name>A0AB34IQ94_PRYPA</name>
<dbReference type="Proteomes" id="UP001515480">
    <property type="component" value="Unassembled WGS sequence"/>
</dbReference>
<feature type="chain" id="PRO_5044326621" evidence="2">
    <location>
        <begin position="30"/>
        <end position="265"/>
    </location>
</feature>
<keyword evidence="4" id="KW-1185">Reference proteome</keyword>
<gene>
    <name evidence="3" type="ORF">AB1Y20_012100</name>
</gene>
<comment type="caution">
    <text evidence="3">The sequence shown here is derived from an EMBL/GenBank/DDBJ whole genome shotgun (WGS) entry which is preliminary data.</text>
</comment>
<sequence>MRHPAVLPQLRWLQCTTFLCLSALPPAHCFSLRTPTPQPFSSPSSTPQPASPRRSAAALAMRMPEELVSLLPVAVRRTPEYRAAAEENWEAFRLCFDAEPAALDAARRCLAVILPYGFDAPRRAANIAGSYAVLREMLSDEAEVRAVIAKNPGVLGCQPQGLRASDAATIRRAASVASGVSQLLAPARGFLLGTTWWDEDKSKEEAEVLQLPELVVEGRAFLYDKYGEYNGVEHLLLTEEGEPWGVWDPEAEVAEECEFEEEDED</sequence>
<evidence type="ECO:0000256" key="2">
    <source>
        <dbReference type="SAM" id="SignalP"/>
    </source>
</evidence>